<protein>
    <submittedName>
        <fullName evidence="1">Uncharacterized protein</fullName>
    </submittedName>
</protein>
<feature type="non-terminal residue" evidence="1">
    <location>
        <position position="119"/>
    </location>
</feature>
<gene>
    <name evidence="1" type="ORF">S01H4_49784</name>
</gene>
<name>X1E0S1_9ZZZZ</name>
<comment type="caution">
    <text evidence="1">The sequence shown here is derived from an EMBL/GenBank/DDBJ whole genome shotgun (WGS) entry which is preliminary data.</text>
</comment>
<organism evidence="1">
    <name type="scientific">marine sediment metagenome</name>
    <dbReference type="NCBI Taxonomy" id="412755"/>
    <lineage>
        <taxon>unclassified sequences</taxon>
        <taxon>metagenomes</taxon>
        <taxon>ecological metagenomes</taxon>
    </lineage>
</organism>
<dbReference type="AlphaFoldDB" id="X1E0S1"/>
<evidence type="ECO:0000313" key="1">
    <source>
        <dbReference type="EMBL" id="GAH02263.1"/>
    </source>
</evidence>
<proteinExistence type="predicted"/>
<reference evidence="1" key="1">
    <citation type="journal article" date="2014" name="Front. Microbiol.">
        <title>High frequency of phylogenetically diverse reductive dehalogenase-homologous genes in deep subseafloor sedimentary metagenomes.</title>
        <authorList>
            <person name="Kawai M."/>
            <person name="Futagami T."/>
            <person name="Toyoda A."/>
            <person name="Takaki Y."/>
            <person name="Nishi S."/>
            <person name="Hori S."/>
            <person name="Arai W."/>
            <person name="Tsubouchi T."/>
            <person name="Morono Y."/>
            <person name="Uchiyama I."/>
            <person name="Ito T."/>
            <person name="Fujiyama A."/>
            <person name="Inagaki F."/>
            <person name="Takami H."/>
        </authorList>
    </citation>
    <scope>NUCLEOTIDE SEQUENCE</scope>
    <source>
        <strain evidence="1">Expedition CK06-06</strain>
    </source>
</reference>
<dbReference type="EMBL" id="BART01028195">
    <property type="protein sequence ID" value="GAH02263.1"/>
    <property type="molecule type" value="Genomic_DNA"/>
</dbReference>
<accession>X1E0S1</accession>
<sequence>MKKIFVLGMSPLPFENDRKVYGTGVRTWQFILPLLEKGHRICVCNYAIPSAYADDFESDYKRDFIYTRDLKIKKEYAGSIFMKNKEWEAGRSHSGSEERSCRYSFEYNVLKKDDFENVE</sequence>